<gene>
    <name evidence="5" type="ORF">J2W91_000256</name>
</gene>
<name>A0AAP5GWD5_PAEAM</name>
<dbReference type="InterPro" id="IPR037923">
    <property type="entry name" value="HTH-like"/>
</dbReference>
<dbReference type="PROSITE" id="PS01124">
    <property type="entry name" value="HTH_ARAC_FAMILY_2"/>
    <property type="match status" value="1"/>
</dbReference>
<dbReference type="RefSeq" id="WP_260985420.1">
    <property type="nucleotide sequence ID" value="NZ_JAVDTR010000001.1"/>
</dbReference>
<dbReference type="InterPro" id="IPR018062">
    <property type="entry name" value="HTH_AraC-typ_CS"/>
</dbReference>
<evidence type="ECO:0000313" key="6">
    <source>
        <dbReference type="Proteomes" id="UP001254832"/>
    </source>
</evidence>
<keyword evidence="1" id="KW-0805">Transcription regulation</keyword>
<reference evidence="5" key="1">
    <citation type="submission" date="2023-07" db="EMBL/GenBank/DDBJ databases">
        <title>Sorghum-associated microbial communities from plants grown in Nebraska, USA.</title>
        <authorList>
            <person name="Schachtman D."/>
        </authorList>
    </citation>
    <scope>NUCLEOTIDE SEQUENCE</scope>
    <source>
        <strain evidence="5">BE80</strain>
    </source>
</reference>
<dbReference type="AlphaFoldDB" id="A0AAP5GWD5"/>
<dbReference type="GO" id="GO:0003700">
    <property type="term" value="F:DNA-binding transcription factor activity"/>
    <property type="evidence" value="ECO:0007669"/>
    <property type="project" value="InterPro"/>
</dbReference>
<dbReference type="SMART" id="SM00342">
    <property type="entry name" value="HTH_ARAC"/>
    <property type="match status" value="1"/>
</dbReference>
<dbReference type="InterPro" id="IPR018060">
    <property type="entry name" value="HTH_AraC"/>
</dbReference>
<accession>A0AAP5GWD5</accession>
<dbReference type="Proteomes" id="UP001254832">
    <property type="component" value="Unassembled WGS sequence"/>
</dbReference>
<evidence type="ECO:0000256" key="2">
    <source>
        <dbReference type="ARBA" id="ARBA00023125"/>
    </source>
</evidence>
<evidence type="ECO:0000313" key="5">
    <source>
        <dbReference type="EMBL" id="MDR6721808.1"/>
    </source>
</evidence>
<dbReference type="PANTHER" id="PTHR43280">
    <property type="entry name" value="ARAC-FAMILY TRANSCRIPTIONAL REGULATOR"/>
    <property type="match status" value="1"/>
</dbReference>
<feature type="domain" description="HTH araC/xylS-type" evidence="4">
    <location>
        <begin position="188"/>
        <end position="286"/>
    </location>
</feature>
<dbReference type="Pfam" id="PF12833">
    <property type="entry name" value="HTH_18"/>
    <property type="match status" value="1"/>
</dbReference>
<dbReference type="PANTHER" id="PTHR43280:SF2">
    <property type="entry name" value="HTH-TYPE TRANSCRIPTIONAL REGULATOR EXSA"/>
    <property type="match status" value="1"/>
</dbReference>
<evidence type="ECO:0000256" key="3">
    <source>
        <dbReference type="ARBA" id="ARBA00023163"/>
    </source>
</evidence>
<dbReference type="InterPro" id="IPR009057">
    <property type="entry name" value="Homeodomain-like_sf"/>
</dbReference>
<keyword evidence="2 5" id="KW-0238">DNA-binding</keyword>
<keyword evidence="3" id="KW-0804">Transcription</keyword>
<proteinExistence type="predicted"/>
<dbReference type="SUPFAM" id="SSF46689">
    <property type="entry name" value="Homeodomain-like"/>
    <property type="match status" value="2"/>
</dbReference>
<protein>
    <submittedName>
        <fullName evidence="5">AraC-like DNA-binding protein</fullName>
    </submittedName>
</protein>
<dbReference type="GO" id="GO:0043565">
    <property type="term" value="F:sequence-specific DNA binding"/>
    <property type="evidence" value="ECO:0007669"/>
    <property type="project" value="InterPro"/>
</dbReference>
<dbReference type="PROSITE" id="PS00041">
    <property type="entry name" value="HTH_ARAC_FAMILY_1"/>
    <property type="match status" value="1"/>
</dbReference>
<evidence type="ECO:0000256" key="1">
    <source>
        <dbReference type="ARBA" id="ARBA00023015"/>
    </source>
</evidence>
<sequence length="289" mass="33495">MFHLSDNTLIELELPPIPYFLGAGRTAYSTGDHHPHRSKLGVYDLLIVAEGGLFMGEDGSEWRLLSGDMLLLLPDGEHYSFQPCAEDTLFYWIHFEHEARYRTLATDDTSLSPALNASRPFENPYMLRLPKYLRLPDPQAVYDIVEQLLTLPTNATFWREQQLLGNLLSILEESGSRETESVATRLAERAATYIQAHYRNKVTNEMLAEALHFHPNYIVRCMKSRYGCTPSDYLQEIRLDRARRLLVTTDWSIDRVAEEVGFRYSPYFSACFKRKMGISPLQFRKQYLR</sequence>
<organism evidence="5 6">
    <name type="scientific">Paenibacillus amylolyticus</name>
    <dbReference type="NCBI Taxonomy" id="1451"/>
    <lineage>
        <taxon>Bacteria</taxon>
        <taxon>Bacillati</taxon>
        <taxon>Bacillota</taxon>
        <taxon>Bacilli</taxon>
        <taxon>Bacillales</taxon>
        <taxon>Paenibacillaceae</taxon>
        <taxon>Paenibacillus</taxon>
    </lineage>
</organism>
<dbReference type="SUPFAM" id="SSF51215">
    <property type="entry name" value="Regulatory protein AraC"/>
    <property type="match status" value="1"/>
</dbReference>
<dbReference type="EMBL" id="JAVDTR010000001">
    <property type="protein sequence ID" value="MDR6721808.1"/>
    <property type="molecule type" value="Genomic_DNA"/>
</dbReference>
<dbReference type="Gene3D" id="1.10.10.60">
    <property type="entry name" value="Homeodomain-like"/>
    <property type="match status" value="2"/>
</dbReference>
<comment type="caution">
    <text evidence="5">The sequence shown here is derived from an EMBL/GenBank/DDBJ whole genome shotgun (WGS) entry which is preliminary data.</text>
</comment>
<evidence type="ECO:0000259" key="4">
    <source>
        <dbReference type="PROSITE" id="PS01124"/>
    </source>
</evidence>